<feature type="compositionally biased region" description="Basic and acidic residues" evidence="1">
    <location>
        <begin position="470"/>
        <end position="482"/>
    </location>
</feature>
<feature type="region of interest" description="Disordered" evidence="1">
    <location>
        <begin position="372"/>
        <end position="495"/>
    </location>
</feature>
<organism evidence="3 4">
    <name type="scientific">Obba rivulosa</name>
    <dbReference type="NCBI Taxonomy" id="1052685"/>
    <lineage>
        <taxon>Eukaryota</taxon>
        <taxon>Fungi</taxon>
        <taxon>Dikarya</taxon>
        <taxon>Basidiomycota</taxon>
        <taxon>Agaricomycotina</taxon>
        <taxon>Agaricomycetes</taxon>
        <taxon>Polyporales</taxon>
        <taxon>Gelatoporiaceae</taxon>
        <taxon>Obba</taxon>
    </lineage>
</organism>
<feature type="transmembrane region" description="Helical" evidence="2">
    <location>
        <begin position="221"/>
        <end position="243"/>
    </location>
</feature>
<feature type="compositionally biased region" description="Low complexity" evidence="1">
    <location>
        <begin position="452"/>
        <end position="461"/>
    </location>
</feature>
<evidence type="ECO:0000313" key="3">
    <source>
        <dbReference type="EMBL" id="OCH91616.1"/>
    </source>
</evidence>
<accession>A0A8E2DM25</accession>
<dbReference type="AlphaFoldDB" id="A0A8E2DM25"/>
<evidence type="ECO:0000256" key="1">
    <source>
        <dbReference type="SAM" id="MobiDB-lite"/>
    </source>
</evidence>
<evidence type="ECO:0000313" key="4">
    <source>
        <dbReference type="Proteomes" id="UP000250043"/>
    </source>
</evidence>
<keyword evidence="4" id="KW-1185">Reference proteome</keyword>
<evidence type="ECO:0000256" key="2">
    <source>
        <dbReference type="SAM" id="Phobius"/>
    </source>
</evidence>
<dbReference type="Proteomes" id="UP000250043">
    <property type="component" value="Unassembled WGS sequence"/>
</dbReference>
<dbReference type="CDD" id="cd12087">
    <property type="entry name" value="TM_EGFR-like"/>
    <property type="match status" value="1"/>
</dbReference>
<proteinExistence type="predicted"/>
<keyword evidence="2" id="KW-0472">Membrane</keyword>
<gene>
    <name evidence="3" type="ORF">OBBRIDRAFT_834059</name>
</gene>
<sequence length="495" mass="50856">MFNPQPSAASARQAPPSSPLISPSIPAPGTSDTPDASASGDNSQATISATPSDGGSSGSSVSPSSTPSSVSSGPSSSPSNPPSSSSQLSPSDNSSSQPTPSSTPAQSSTSSAPPTSSSSSPSPSVSSSLSPSSAASSTSSLASSSAPTQSSTSNSASSLSFPTPTPSPSASSGGSGGSEVFITVPTTITSNGTLVTTFTTIPTTLSDNSDSPGSPNTTRTIVIGSVVGGAAFLVLALCLVLFYRRHQNKKFFFFGRNTSTPRSMLLAGEDFDDYDLHPPMQRYSDYPASLTSHTAQSLEGTPLTPRSDRDTYARATPGPAPAPGPLFPLRASESGSIFREAVWPPPGEASKLVDPLVAGSSQVDLGRIVDDVMGPRGAASHSSHAHPPVAYPPLMRTRDGREASYTSNDSLPQAMHSRSTSHTGLLQDQQEEAIPDSPIESRPRPLFVTNMDPTSPDSTSPVSPPITKNWLDREPRRVPRESTDEDGSYPMGEAM</sequence>
<keyword evidence="2" id="KW-1133">Transmembrane helix</keyword>
<reference evidence="3 4" key="1">
    <citation type="submission" date="2016-07" db="EMBL/GenBank/DDBJ databases">
        <title>Draft genome of the white-rot fungus Obba rivulosa 3A-2.</title>
        <authorList>
            <consortium name="DOE Joint Genome Institute"/>
            <person name="Miettinen O."/>
            <person name="Riley R."/>
            <person name="Acob R."/>
            <person name="Barry K."/>
            <person name="Cullen D."/>
            <person name="De Vries R."/>
            <person name="Hainaut M."/>
            <person name="Hatakka A."/>
            <person name="Henrissat B."/>
            <person name="Hilden K."/>
            <person name="Kuo R."/>
            <person name="Labutti K."/>
            <person name="Lipzen A."/>
            <person name="Makela M.R."/>
            <person name="Sandor L."/>
            <person name="Spatafora J.W."/>
            <person name="Grigoriev I.V."/>
            <person name="Hibbett D.S."/>
        </authorList>
    </citation>
    <scope>NUCLEOTIDE SEQUENCE [LARGE SCALE GENOMIC DNA]</scope>
    <source>
        <strain evidence="3 4">3A-2</strain>
    </source>
</reference>
<keyword evidence="2" id="KW-0812">Transmembrane</keyword>
<dbReference type="EMBL" id="KV722382">
    <property type="protein sequence ID" value="OCH91616.1"/>
    <property type="molecule type" value="Genomic_DNA"/>
</dbReference>
<protein>
    <submittedName>
        <fullName evidence="3">Uncharacterized protein</fullName>
    </submittedName>
</protein>
<feature type="compositionally biased region" description="Polar residues" evidence="1">
    <location>
        <begin position="290"/>
        <end position="299"/>
    </location>
</feature>
<dbReference type="OrthoDB" id="3194625at2759"/>
<feature type="region of interest" description="Disordered" evidence="1">
    <location>
        <begin position="290"/>
        <end position="329"/>
    </location>
</feature>
<feature type="compositionally biased region" description="Polar residues" evidence="1">
    <location>
        <begin position="404"/>
        <end position="428"/>
    </location>
</feature>
<name>A0A8E2DM25_9APHY</name>
<feature type="region of interest" description="Disordered" evidence="1">
    <location>
        <begin position="1"/>
        <end position="178"/>
    </location>
</feature>
<feature type="compositionally biased region" description="Low complexity" evidence="1">
    <location>
        <begin position="48"/>
        <end position="172"/>
    </location>
</feature>
<feature type="compositionally biased region" description="Polar residues" evidence="1">
    <location>
        <begin position="30"/>
        <end position="47"/>
    </location>
</feature>
<feature type="compositionally biased region" description="Low complexity" evidence="1">
    <location>
        <begin position="1"/>
        <end position="28"/>
    </location>
</feature>